<dbReference type="SUPFAM" id="SSF46689">
    <property type="entry name" value="Homeodomain-like"/>
    <property type="match status" value="2"/>
</dbReference>
<evidence type="ECO:0000259" key="13">
    <source>
        <dbReference type="PROSITE" id="PS51057"/>
    </source>
</evidence>
<dbReference type="FunFam" id="1.10.10.10:FF:000013">
    <property type="entry name" value="Paired box 8 isoform 1"/>
    <property type="match status" value="1"/>
</dbReference>
<evidence type="ECO:0000256" key="8">
    <source>
        <dbReference type="ARBA" id="ARBA00023242"/>
    </source>
</evidence>
<evidence type="ECO:0000256" key="10">
    <source>
        <dbReference type="RuleBase" id="RU000682"/>
    </source>
</evidence>
<dbReference type="AlphaFoldDB" id="A0A813TYZ2"/>
<comment type="caution">
    <text evidence="14">The sequence shown here is derived from an EMBL/GenBank/DDBJ whole genome shotgun (WGS) entry which is preliminary data.</text>
</comment>
<dbReference type="GO" id="GO:0000981">
    <property type="term" value="F:DNA-binding transcription factor activity, RNA polymerase II-specific"/>
    <property type="evidence" value="ECO:0007669"/>
    <property type="project" value="TreeGrafter"/>
</dbReference>
<evidence type="ECO:0000256" key="6">
    <source>
        <dbReference type="ARBA" id="ARBA00023125"/>
    </source>
</evidence>
<keyword evidence="3" id="KW-0217">Developmental protein</keyword>
<dbReference type="CDD" id="cd00086">
    <property type="entry name" value="homeodomain"/>
    <property type="match status" value="1"/>
</dbReference>
<dbReference type="Pfam" id="PF00292">
    <property type="entry name" value="PAX"/>
    <property type="match status" value="1"/>
</dbReference>
<dbReference type="PROSITE" id="PS51057">
    <property type="entry name" value="PAIRED_2"/>
    <property type="match status" value="1"/>
</dbReference>
<dbReference type="InterPro" id="IPR036388">
    <property type="entry name" value="WH-like_DNA-bd_sf"/>
</dbReference>
<comment type="subcellular location">
    <subcellularLocation>
        <location evidence="1 9 10">Nucleus</location>
    </subcellularLocation>
</comment>
<dbReference type="GO" id="GO:0005634">
    <property type="term" value="C:nucleus"/>
    <property type="evidence" value="ECO:0007669"/>
    <property type="project" value="UniProtKB-SubCell"/>
</dbReference>
<gene>
    <name evidence="14" type="ORF">GPM918_LOCUS4515</name>
    <name evidence="15" type="ORF">SRO942_LOCUS4516</name>
</gene>
<dbReference type="Proteomes" id="UP000681722">
    <property type="component" value="Unassembled WGS sequence"/>
</dbReference>
<dbReference type="Gene3D" id="1.10.10.10">
    <property type="entry name" value="Winged helix-like DNA-binding domain superfamily/Winged helix DNA-binding domain"/>
    <property type="match status" value="2"/>
</dbReference>
<dbReference type="InterPro" id="IPR043565">
    <property type="entry name" value="PAX_fam"/>
</dbReference>
<evidence type="ECO:0000256" key="9">
    <source>
        <dbReference type="PROSITE-ProRule" id="PRU00108"/>
    </source>
</evidence>
<evidence type="ECO:0000259" key="12">
    <source>
        <dbReference type="PROSITE" id="PS50071"/>
    </source>
</evidence>
<dbReference type="PANTHER" id="PTHR45636">
    <property type="entry name" value="PAIRED BOX PROTEIN PAX-6-RELATED-RELATED"/>
    <property type="match status" value="1"/>
</dbReference>
<dbReference type="InterPro" id="IPR043182">
    <property type="entry name" value="PAIRED_DNA-bd_dom"/>
</dbReference>
<evidence type="ECO:0000313" key="15">
    <source>
        <dbReference type="EMBL" id="CAF3606797.1"/>
    </source>
</evidence>
<evidence type="ECO:0000313" key="16">
    <source>
        <dbReference type="Proteomes" id="UP000663829"/>
    </source>
</evidence>
<name>A0A813TYZ2_9BILA</name>
<keyword evidence="6 9" id="KW-0238">DNA-binding</keyword>
<dbReference type="PROSITE" id="PS50071">
    <property type="entry name" value="HOMEOBOX_2"/>
    <property type="match status" value="1"/>
</dbReference>
<feature type="DNA-binding region" description="Homeobox" evidence="9">
    <location>
        <begin position="255"/>
        <end position="314"/>
    </location>
</feature>
<keyword evidence="7" id="KW-0804">Transcription</keyword>
<evidence type="ECO:0000256" key="11">
    <source>
        <dbReference type="SAM" id="MobiDB-lite"/>
    </source>
</evidence>
<dbReference type="Gene3D" id="1.10.10.60">
    <property type="entry name" value="Homeodomain-like"/>
    <property type="match status" value="1"/>
</dbReference>
<evidence type="ECO:0000256" key="3">
    <source>
        <dbReference type="ARBA" id="ARBA00022473"/>
    </source>
</evidence>
<sequence length="416" mass="45839">MFPFNQFVAAQYRYSKFGHGGINQLGGVFVNGRPLPDIVRQSIVDLAKQGVRPCDISRQLRVSHGCVSKILGRFHETGSIKPGIIGGSKPKVATPKVVDAITNYKQQSPTMFAWEIRERLIADGICDLDKVPSVSSINRIVRNRATEKHKDISSSTTSCCPSSTSSTDDEHYEETGRTTSCSSGTNDGNGYTIHSLLNYSQFSTAALNGNYVHENKSRKSYQSPGSRISTNRGPTTMALNETGLLNVVPSTTTNTSTDLKRLSAEQNECLEKCFRENAWADNCHLENISKLTGLEENTIKGYFEQRRSKWHKNNGGALFNSYLSYPTCVNTNDFSSQIADSSSGYANSFISAQQNFPANTSIKHDTDTISGSNELFYSNPAVSSFSIPPTHANNSGGVDYYSQYSYPNWQYTGFKT</sequence>
<keyword evidence="4" id="KW-0563">Paired box</keyword>
<protein>
    <submittedName>
        <fullName evidence="14">Uncharacterized protein</fullName>
    </submittedName>
</protein>
<keyword evidence="16" id="KW-1185">Reference proteome</keyword>
<feature type="compositionally biased region" description="Low complexity" evidence="11">
    <location>
        <begin position="153"/>
        <end position="166"/>
    </location>
</feature>
<dbReference type="CDD" id="cd00131">
    <property type="entry name" value="PAX"/>
    <property type="match status" value="1"/>
</dbReference>
<evidence type="ECO:0000256" key="5">
    <source>
        <dbReference type="ARBA" id="ARBA00023015"/>
    </source>
</evidence>
<dbReference type="EMBL" id="CAJNOQ010000611">
    <property type="protein sequence ID" value="CAF0820414.1"/>
    <property type="molecule type" value="Genomic_DNA"/>
</dbReference>
<dbReference type="Proteomes" id="UP000663829">
    <property type="component" value="Unassembled WGS sequence"/>
</dbReference>
<organism evidence="14 16">
    <name type="scientific">Didymodactylos carnosus</name>
    <dbReference type="NCBI Taxonomy" id="1234261"/>
    <lineage>
        <taxon>Eukaryota</taxon>
        <taxon>Metazoa</taxon>
        <taxon>Spiralia</taxon>
        <taxon>Gnathifera</taxon>
        <taxon>Rotifera</taxon>
        <taxon>Eurotatoria</taxon>
        <taxon>Bdelloidea</taxon>
        <taxon>Philodinida</taxon>
        <taxon>Philodinidae</taxon>
        <taxon>Didymodactylos</taxon>
    </lineage>
</organism>
<dbReference type="InterPro" id="IPR001523">
    <property type="entry name" value="Paired_dom"/>
</dbReference>
<dbReference type="InterPro" id="IPR001356">
    <property type="entry name" value="HD"/>
</dbReference>
<dbReference type="Pfam" id="PF00046">
    <property type="entry name" value="Homeodomain"/>
    <property type="match status" value="1"/>
</dbReference>
<dbReference type="GO" id="GO:0000978">
    <property type="term" value="F:RNA polymerase II cis-regulatory region sequence-specific DNA binding"/>
    <property type="evidence" value="ECO:0007669"/>
    <property type="project" value="TreeGrafter"/>
</dbReference>
<comment type="similarity">
    <text evidence="2">Belongs to the paired homeobox family.</text>
</comment>
<dbReference type="PRINTS" id="PR00027">
    <property type="entry name" value="PAIREDBOX"/>
</dbReference>
<dbReference type="SMART" id="SM00351">
    <property type="entry name" value="PAX"/>
    <property type="match status" value="1"/>
</dbReference>
<proteinExistence type="inferred from homology"/>
<accession>A0A813TYZ2</accession>
<evidence type="ECO:0000256" key="2">
    <source>
        <dbReference type="ARBA" id="ARBA00005733"/>
    </source>
</evidence>
<evidence type="ECO:0000256" key="1">
    <source>
        <dbReference type="ARBA" id="ARBA00004123"/>
    </source>
</evidence>
<keyword evidence="9 10" id="KW-0371">Homeobox</keyword>
<dbReference type="FunFam" id="1.10.10.10:FF:000003">
    <property type="entry name" value="Paired box protein Pax-6"/>
    <property type="match status" value="1"/>
</dbReference>
<keyword evidence="5" id="KW-0805">Transcription regulation</keyword>
<dbReference type="InterPro" id="IPR009057">
    <property type="entry name" value="Homeodomain-like_sf"/>
</dbReference>
<evidence type="ECO:0000256" key="7">
    <source>
        <dbReference type="ARBA" id="ARBA00023163"/>
    </source>
</evidence>
<evidence type="ECO:0000256" key="4">
    <source>
        <dbReference type="ARBA" id="ARBA00022724"/>
    </source>
</evidence>
<reference evidence="14" key="1">
    <citation type="submission" date="2021-02" db="EMBL/GenBank/DDBJ databases">
        <authorList>
            <person name="Nowell W R."/>
        </authorList>
    </citation>
    <scope>NUCLEOTIDE SEQUENCE</scope>
</reference>
<evidence type="ECO:0000313" key="14">
    <source>
        <dbReference type="EMBL" id="CAF0820414.1"/>
    </source>
</evidence>
<feature type="domain" description="Paired" evidence="13">
    <location>
        <begin position="18"/>
        <end position="144"/>
    </location>
</feature>
<dbReference type="SMART" id="SM00389">
    <property type="entry name" value="HOX"/>
    <property type="match status" value="1"/>
</dbReference>
<keyword evidence="8 9" id="KW-0539">Nucleus</keyword>
<dbReference type="EMBL" id="CAJOBC010000611">
    <property type="protein sequence ID" value="CAF3606797.1"/>
    <property type="molecule type" value="Genomic_DNA"/>
</dbReference>
<feature type="region of interest" description="Disordered" evidence="11">
    <location>
        <begin position="151"/>
        <end position="185"/>
    </location>
</feature>
<dbReference type="OrthoDB" id="3225452at2759"/>
<dbReference type="PROSITE" id="PS00034">
    <property type="entry name" value="PAIRED_1"/>
    <property type="match status" value="1"/>
</dbReference>
<feature type="domain" description="Homeobox" evidence="12">
    <location>
        <begin position="253"/>
        <end position="313"/>
    </location>
</feature>